<evidence type="ECO:0000256" key="1">
    <source>
        <dbReference type="SAM" id="Coils"/>
    </source>
</evidence>
<sequence>MREVQLATVTIPVALLVQTNMTPEERKESICRKLRLSEYAEDLELRPGLYTDAVDLTSVETIAEAAERRMGQAEAAAEAKLDRQRERYFDRHGHF</sequence>
<dbReference type="RefSeq" id="WP_142442535.1">
    <property type="nucleotide sequence ID" value="NZ_SESI01000001.1"/>
</dbReference>
<gene>
    <name evidence="2" type="ORF">EWF95_02790</name>
</gene>
<name>A0A544QR16_9EURY</name>
<accession>A0A544QR16</accession>
<keyword evidence="1" id="KW-0175">Coiled coil</keyword>
<dbReference type="Proteomes" id="UP000315385">
    <property type="component" value="Unassembled WGS sequence"/>
</dbReference>
<evidence type="ECO:0000313" key="3">
    <source>
        <dbReference type="Proteomes" id="UP000315385"/>
    </source>
</evidence>
<comment type="caution">
    <text evidence="2">The sequence shown here is derived from an EMBL/GenBank/DDBJ whole genome shotgun (WGS) entry which is preliminary data.</text>
</comment>
<protein>
    <submittedName>
        <fullName evidence="2">Uncharacterized protein</fullName>
    </submittedName>
</protein>
<proteinExistence type="predicted"/>
<reference evidence="2 3" key="1">
    <citation type="submission" date="2019-02" db="EMBL/GenBank/DDBJ databases">
        <title>Halonotius sp. a new haloqrchaeon isolated from saline water.</title>
        <authorList>
            <person name="Duran-Viseras A."/>
            <person name="Sanchez-Porro C."/>
            <person name="Ventosa A."/>
        </authorList>
    </citation>
    <scope>NUCLEOTIDE SEQUENCE [LARGE SCALE GENOMIC DNA]</scope>
    <source>
        <strain evidence="2 3">F9-27</strain>
    </source>
</reference>
<organism evidence="2 3">
    <name type="scientific">Halonotius roseus</name>
    <dbReference type="NCBI Taxonomy" id="2511997"/>
    <lineage>
        <taxon>Archaea</taxon>
        <taxon>Methanobacteriati</taxon>
        <taxon>Methanobacteriota</taxon>
        <taxon>Stenosarchaea group</taxon>
        <taxon>Halobacteria</taxon>
        <taxon>Halobacteriales</taxon>
        <taxon>Haloferacaceae</taxon>
        <taxon>Halonotius</taxon>
    </lineage>
</organism>
<keyword evidence="3" id="KW-1185">Reference proteome</keyword>
<feature type="coiled-coil region" evidence="1">
    <location>
        <begin position="56"/>
        <end position="83"/>
    </location>
</feature>
<dbReference type="AlphaFoldDB" id="A0A544QR16"/>
<dbReference type="EMBL" id="SESI01000001">
    <property type="protein sequence ID" value="TQQ81882.1"/>
    <property type="molecule type" value="Genomic_DNA"/>
</dbReference>
<dbReference type="OrthoDB" id="383176at2157"/>
<evidence type="ECO:0000313" key="2">
    <source>
        <dbReference type="EMBL" id="TQQ81882.1"/>
    </source>
</evidence>